<dbReference type="SUPFAM" id="SSF51430">
    <property type="entry name" value="NAD(P)-linked oxidoreductase"/>
    <property type="match status" value="1"/>
</dbReference>
<evidence type="ECO:0000256" key="3">
    <source>
        <dbReference type="ARBA" id="ARBA00023002"/>
    </source>
</evidence>
<dbReference type="InterPro" id="IPR023210">
    <property type="entry name" value="NADP_OxRdtase_dom"/>
</dbReference>
<dbReference type="InterPro" id="IPR006175">
    <property type="entry name" value="YjgF/YER057c/UK114"/>
</dbReference>
<name>A0AAI9U7T5_9PEZI</name>
<dbReference type="PANTHER" id="PTHR43147:SF2">
    <property type="entry name" value="NADP-DEPENDENT OXIDOREDUCTASE DOMAIN-CONTAINING PROTEIN"/>
    <property type="match status" value="1"/>
</dbReference>
<dbReference type="Pfam" id="PF00248">
    <property type="entry name" value="Aldo_ket_red"/>
    <property type="match status" value="1"/>
</dbReference>
<feature type="domain" description="NADP-dependent oxidoreductase" evidence="4">
    <location>
        <begin position="747"/>
        <end position="1019"/>
    </location>
</feature>
<dbReference type="Pfam" id="PF00743">
    <property type="entry name" value="FMO-like"/>
    <property type="match status" value="1"/>
</dbReference>
<keyword evidence="1" id="KW-0285">Flavoprotein</keyword>
<dbReference type="SUPFAM" id="SSF51905">
    <property type="entry name" value="FAD/NAD(P)-binding domain"/>
    <property type="match status" value="2"/>
</dbReference>
<dbReference type="Gene3D" id="3.50.50.60">
    <property type="entry name" value="FAD/NAD(P)-binding domain"/>
    <property type="match status" value="1"/>
</dbReference>
<dbReference type="Pfam" id="PF01042">
    <property type="entry name" value="Ribonuc_L-PSP"/>
    <property type="match status" value="1"/>
</dbReference>
<keyword evidence="3" id="KW-0560">Oxidoreductase</keyword>
<dbReference type="CDD" id="cd19101">
    <property type="entry name" value="AKR_unchar"/>
    <property type="match status" value="1"/>
</dbReference>
<evidence type="ECO:0000256" key="1">
    <source>
        <dbReference type="ARBA" id="ARBA00022630"/>
    </source>
</evidence>
<dbReference type="SUPFAM" id="SSF54427">
    <property type="entry name" value="NTF2-like"/>
    <property type="match status" value="1"/>
</dbReference>
<evidence type="ECO:0000259" key="4">
    <source>
        <dbReference type="Pfam" id="PF00248"/>
    </source>
</evidence>
<organism evidence="5 6">
    <name type="scientific">Colletotrichum melonis</name>
    <dbReference type="NCBI Taxonomy" id="1209925"/>
    <lineage>
        <taxon>Eukaryota</taxon>
        <taxon>Fungi</taxon>
        <taxon>Dikarya</taxon>
        <taxon>Ascomycota</taxon>
        <taxon>Pezizomycotina</taxon>
        <taxon>Sordariomycetes</taxon>
        <taxon>Hypocreomycetidae</taxon>
        <taxon>Glomerellales</taxon>
        <taxon>Glomerellaceae</taxon>
        <taxon>Colletotrichum</taxon>
        <taxon>Colletotrichum acutatum species complex</taxon>
    </lineage>
</organism>
<dbReference type="GO" id="GO:0004499">
    <property type="term" value="F:N,N-dimethylaniline monooxygenase activity"/>
    <property type="evidence" value="ECO:0007669"/>
    <property type="project" value="InterPro"/>
</dbReference>
<dbReference type="InterPro" id="IPR020946">
    <property type="entry name" value="Flavin_mOase-like"/>
</dbReference>
<reference evidence="5 6" key="1">
    <citation type="submission" date="2016-10" db="EMBL/GenBank/DDBJ databases">
        <title>The genome sequence of Colletotrichum fioriniae PJ7.</title>
        <authorList>
            <person name="Baroncelli R."/>
        </authorList>
    </citation>
    <scope>NUCLEOTIDE SEQUENCE [LARGE SCALE GENOMIC DNA]</scope>
    <source>
        <strain evidence="5">Col 31</strain>
    </source>
</reference>
<gene>
    <name evidence="5" type="ORF">CMEL01_04985</name>
</gene>
<dbReference type="Gene3D" id="3.30.1330.40">
    <property type="entry name" value="RutC-like"/>
    <property type="match status" value="1"/>
</dbReference>
<evidence type="ECO:0000313" key="5">
    <source>
        <dbReference type="EMBL" id="KAK1453326.1"/>
    </source>
</evidence>
<accession>A0AAI9U7T5</accession>
<sequence>MTTKTKQRTRVPVRTLPSHIPAVPPLDGEENINAAKEAASFLNIFSSAIHEGDWDAFGNLFAEKCFWRDHLTLTFDKRTIHTRDDVVAAWKTLSKTRRPLAFSSDKDKDMDMDAVWARLGPVFATLDVPFSFRTEAPASKCIGLAKLIPGPDNKGWQICVLTTAVVELDEKPFSTLPRTSPSLIEPSQRGNPHAQGLPRLDGNAVLDAVVVGGSCTGIANAIQLDAAGANVAVFDAEPQAGGNWSTKRYENVTLHHPAFMIQLPRFPVPEWYPKYLKGTDLTRYFSSAVEELGLPFFGGVAVTKNTWSEEEKVWTVEVRDVKTGEEMTLKAKNLLLANGFLVGNDNPRVPKLKGSELFTGPVQHTSEYRNPADYKGKRVLIVGVGNSAHDVAGNLASDPDVKSVTILQRSPTVLLDFATVAPILMTRYQGDIPVDTADFLQESLPVGMMRDMARGAIGMAIAGAEDRSLALEGLGYAVERDTCLMTKVFEERGSSFYVDQPGTFDLVFGGRIQIARGDAVGFVEEGVVVRDRETGNERVVEADGVVLATGYEVVDLPARWKRSGFVDEETAGKLVNVSAFGVDEEGEVPGLTTFSGHSNLYFAGMAISQCRTSSRYTTVQVLADIIGQFPERYNRSYLNNNFPSPCDWFKRVNLSPHYTLVLGLGLQAYTPETSRKMTAKSPPKVERTTIAGSIEIPRILNGLWQLAGGHDQDINVAAAADAMKPLYDMHPQIQLYGSLLTSFGRIQAGLDGFDMADHYGPAELVIGHHNHNDNYTLPPITAFTKWCPAETGDKSFKTAEAAVDLALTRMGQKQIALMQYHIWDYTDDTYLYNLSHLRTLQQRGKIAHMGLTNVDAAHLELLLHSGHEIATNQVSCSVIDRRLTRGRMAGVCERHGVGVLTYGTLLGGFLSEKWVGKPEPKDDGQGMNWSLRKYLRFIHAAGGWNAFQRALGAVADIAKKHGVSVAAVAVRWVLDIPVVKAVIIGGRLTSESGKYAEANLAAFGFSLDEEDRRKIEAAQEGLEDIPGDCGDEYRRPPFLTASGDLSHHHLPRKNELDEVEKAIARGKRVEFRSGGKWEPVAGYSRAVRFGSVLRVSGTTANPPPELQPGLAAVVGGVSARAQAVAALDIIEGSLKRLGGSMADVVRTRVMLRREEDVLEVSEAHGWAFKCHGIRPANTTITAGLIGDEVLVEIEVEAEVGSGKSVLVIGEDRRAL</sequence>
<keyword evidence="6" id="KW-1185">Reference proteome</keyword>
<dbReference type="Gene3D" id="3.20.20.100">
    <property type="entry name" value="NADP-dependent oxidoreductase domain"/>
    <property type="match status" value="1"/>
</dbReference>
<dbReference type="Proteomes" id="UP001239795">
    <property type="component" value="Unassembled WGS sequence"/>
</dbReference>
<evidence type="ECO:0000313" key="6">
    <source>
        <dbReference type="Proteomes" id="UP001239795"/>
    </source>
</evidence>
<dbReference type="AlphaFoldDB" id="A0AAI9U7T5"/>
<dbReference type="InterPro" id="IPR035959">
    <property type="entry name" value="RutC-like_sf"/>
</dbReference>
<dbReference type="InterPro" id="IPR032710">
    <property type="entry name" value="NTF2-like_dom_sf"/>
</dbReference>
<proteinExistence type="predicted"/>
<dbReference type="InterPro" id="IPR036188">
    <property type="entry name" value="FAD/NAD-bd_sf"/>
</dbReference>
<dbReference type="GO" id="GO:0050661">
    <property type="term" value="F:NADP binding"/>
    <property type="evidence" value="ECO:0007669"/>
    <property type="project" value="InterPro"/>
</dbReference>
<keyword evidence="2" id="KW-0274">FAD</keyword>
<dbReference type="SUPFAM" id="SSF55298">
    <property type="entry name" value="YjgF-like"/>
    <property type="match status" value="1"/>
</dbReference>
<dbReference type="EMBL" id="MLGG01000035">
    <property type="protein sequence ID" value="KAK1453326.1"/>
    <property type="molecule type" value="Genomic_DNA"/>
</dbReference>
<protein>
    <submittedName>
        <fullName evidence="5">Endoribonuclease L-PSP</fullName>
    </submittedName>
</protein>
<dbReference type="InterPro" id="IPR036812">
    <property type="entry name" value="NAD(P)_OxRdtase_dom_sf"/>
</dbReference>
<comment type="caution">
    <text evidence="5">The sequence shown here is derived from an EMBL/GenBank/DDBJ whole genome shotgun (WGS) entry which is preliminary data.</text>
</comment>
<dbReference type="PANTHER" id="PTHR43147">
    <property type="entry name" value="PROTEIN TAS"/>
    <property type="match status" value="1"/>
</dbReference>
<evidence type="ECO:0000256" key="2">
    <source>
        <dbReference type="ARBA" id="ARBA00022827"/>
    </source>
</evidence>
<dbReference type="GO" id="GO:0050660">
    <property type="term" value="F:flavin adenine dinucleotide binding"/>
    <property type="evidence" value="ECO:0007669"/>
    <property type="project" value="InterPro"/>
</dbReference>